<feature type="region of interest" description="Disordered" evidence="1">
    <location>
        <begin position="1"/>
        <end position="125"/>
    </location>
</feature>
<dbReference type="AlphaFoldDB" id="A0A7R9U206"/>
<dbReference type="InterPro" id="IPR014955">
    <property type="entry name" value="DUF1826"/>
</dbReference>
<evidence type="ECO:0000313" key="2">
    <source>
        <dbReference type="EMBL" id="CAD8251707.1"/>
    </source>
</evidence>
<protein>
    <submittedName>
        <fullName evidence="2">Uncharacterized protein</fullName>
    </submittedName>
</protein>
<dbReference type="EMBL" id="HBEA01001613">
    <property type="protein sequence ID" value="CAD8251707.1"/>
    <property type="molecule type" value="Transcribed_RNA"/>
</dbReference>
<evidence type="ECO:0000256" key="1">
    <source>
        <dbReference type="SAM" id="MobiDB-lite"/>
    </source>
</evidence>
<dbReference type="Pfam" id="PF08856">
    <property type="entry name" value="DUF1826"/>
    <property type="match status" value="1"/>
</dbReference>
<sequence length="384" mass="42109">MRRDSGRRVWPRRCLSRPSSPGRRQRLGKASVAETHARLEAFLDASNTGSSRETEKRRKTNESSAGGTDLRAHQKISSGQLGQRGHEHKPCRSGCPCDSDHHNPASVRGGTKHLRQPGHSDLGPTDAMDIDDQNMDVEGIKAWQDAAQSAVQADASPQALLLQRPAASDHVGKMASIGDHFRGSTDLVLDVPLEGLGKVQALRRFQEELPADVGKAFREEIEGIFAVLQSLDLDYCARKATCRLTVADGPSCPRLHLDQCAWRAIVAYSRAGTVLLDEEEVDWHGFANRFNYKGSDAMKFNALIENRASPRVRSGKLAGRNVPIGDMVVLLGALHPRVDLLGGHLERYGEVKPTVHRSPTINEMDEHVDAKRVLLTVTIDPSGQ</sequence>
<accession>A0A7R9U206</accession>
<organism evidence="2">
    <name type="scientific">Pinguiococcus pyrenoidosus</name>
    <dbReference type="NCBI Taxonomy" id="172671"/>
    <lineage>
        <taxon>Eukaryota</taxon>
        <taxon>Sar</taxon>
        <taxon>Stramenopiles</taxon>
        <taxon>Ochrophyta</taxon>
        <taxon>Pinguiophyceae</taxon>
        <taxon>Pinguiochrysidales</taxon>
        <taxon>Pinguiochrysidaceae</taxon>
        <taxon>Pinguiococcus</taxon>
    </lineage>
</organism>
<gene>
    <name evidence="2" type="ORF">PPYR1160_LOCUS1198</name>
</gene>
<reference evidence="2" key="1">
    <citation type="submission" date="2021-01" db="EMBL/GenBank/DDBJ databases">
        <authorList>
            <person name="Corre E."/>
            <person name="Pelletier E."/>
            <person name="Niang G."/>
            <person name="Scheremetjew M."/>
            <person name="Finn R."/>
            <person name="Kale V."/>
            <person name="Holt S."/>
            <person name="Cochrane G."/>
            <person name="Meng A."/>
            <person name="Brown T."/>
            <person name="Cohen L."/>
        </authorList>
    </citation>
    <scope>NUCLEOTIDE SEQUENCE</scope>
    <source>
        <strain evidence="2">CCMP2078</strain>
    </source>
</reference>
<name>A0A7R9U206_9STRA</name>
<proteinExistence type="predicted"/>